<dbReference type="AlphaFoldDB" id="A0AAV2MGA3"/>
<accession>A0AAV2MGA3</accession>
<keyword evidence="1" id="KW-0472">Membrane</keyword>
<reference evidence="3 4" key="1">
    <citation type="submission" date="2024-04" db="EMBL/GenBank/DDBJ databases">
        <authorList>
            <person name="Waldvogel A.-M."/>
            <person name="Schoenle A."/>
        </authorList>
    </citation>
    <scope>NUCLEOTIDE SEQUENCE [LARGE SCALE GENOMIC DNA]</scope>
</reference>
<evidence type="ECO:0000256" key="2">
    <source>
        <dbReference type="SAM" id="SignalP"/>
    </source>
</evidence>
<keyword evidence="1" id="KW-1133">Transmembrane helix</keyword>
<keyword evidence="4" id="KW-1185">Reference proteome</keyword>
<proteinExistence type="predicted"/>
<gene>
    <name evidence="3" type="ORF">KC01_LOCUS38628</name>
</gene>
<dbReference type="EMBL" id="OZ035829">
    <property type="protein sequence ID" value="CAL1612294.1"/>
    <property type="molecule type" value="Genomic_DNA"/>
</dbReference>
<name>A0AAV2MGA3_KNICA</name>
<dbReference type="Proteomes" id="UP001497482">
    <property type="component" value="Chromosome 7"/>
</dbReference>
<sequence length="91" mass="9339">MLGGWWVCVGVFGGCRGVGCCDGGGVLLGGCCWWLGGGGFGLGCFGVGEGLVCGVLYFFWLVFGVGGVGCLGGWVEVWVWGLRWVGVVVLI</sequence>
<feature type="signal peptide" evidence="2">
    <location>
        <begin position="1"/>
        <end position="17"/>
    </location>
</feature>
<evidence type="ECO:0000256" key="1">
    <source>
        <dbReference type="SAM" id="Phobius"/>
    </source>
</evidence>
<feature type="transmembrane region" description="Helical" evidence="1">
    <location>
        <begin position="55"/>
        <end position="75"/>
    </location>
</feature>
<keyword evidence="1" id="KW-0812">Transmembrane</keyword>
<keyword evidence="2" id="KW-0732">Signal</keyword>
<evidence type="ECO:0000313" key="3">
    <source>
        <dbReference type="EMBL" id="CAL1612294.1"/>
    </source>
</evidence>
<feature type="transmembrane region" description="Helical" evidence="1">
    <location>
        <begin position="27"/>
        <end position="48"/>
    </location>
</feature>
<protein>
    <submittedName>
        <fullName evidence="3">Uncharacterized protein</fullName>
    </submittedName>
</protein>
<organism evidence="3 4">
    <name type="scientific">Knipowitschia caucasica</name>
    <name type="common">Caucasian dwarf goby</name>
    <name type="synonym">Pomatoschistus caucasicus</name>
    <dbReference type="NCBI Taxonomy" id="637954"/>
    <lineage>
        <taxon>Eukaryota</taxon>
        <taxon>Metazoa</taxon>
        <taxon>Chordata</taxon>
        <taxon>Craniata</taxon>
        <taxon>Vertebrata</taxon>
        <taxon>Euteleostomi</taxon>
        <taxon>Actinopterygii</taxon>
        <taxon>Neopterygii</taxon>
        <taxon>Teleostei</taxon>
        <taxon>Neoteleostei</taxon>
        <taxon>Acanthomorphata</taxon>
        <taxon>Gobiaria</taxon>
        <taxon>Gobiiformes</taxon>
        <taxon>Gobioidei</taxon>
        <taxon>Gobiidae</taxon>
        <taxon>Gobiinae</taxon>
        <taxon>Knipowitschia</taxon>
    </lineage>
</organism>
<feature type="chain" id="PRO_5043875564" evidence="2">
    <location>
        <begin position="18"/>
        <end position="91"/>
    </location>
</feature>
<evidence type="ECO:0000313" key="4">
    <source>
        <dbReference type="Proteomes" id="UP001497482"/>
    </source>
</evidence>